<dbReference type="CDD" id="cd20708">
    <property type="entry name" value="MIX_IV"/>
    <property type="match status" value="1"/>
</dbReference>
<dbReference type="Proteomes" id="UP000518091">
    <property type="component" value="Unassembled WGS sequence"/>
</dbReference>
<feature type="compositionally biased region" description="Polar residues" evidence="1">
    <location>
        <begin position="175"/>
        <end position="184"/>
    </location>
</feature>
<feature type="transmembrane region" description="Helical" evidence="2">
    <location>
        <begin position="894"/>
        <end position="917"/>
    </location>
</feature>
<organism evidence="4 6">
    <name type="scientific">Billgrantia kenyensis</name>
    <dbReference type="NCBI Taxonomy" id="321266"/>
    <lineage>
        <taxon>Bacteria</taxon>
        <taxon>Pseudomonadati</taxon>
        <taxon>Pseudomonadota</taxon>
        <taxon>Gammaproteobacteria</taxon>
        <taxon>Oceanospirillales</taxon>
        <taxon>Halomonadaceae</taxon>
        <taxon>Billgrantia</taxon>
    </lineage>
</organism>
<comment type="caution">
    <text evidence="4">The sequence shown here is derived from an EMBL/GenBank/DDBJ whole genome shotgun (WGS) entry which is preliminary data.</text>
</comment>
<evidence type="ECO:0000313" key="5">
    <source>
        <dbReference type="EMBL" id="MCG6661474.1"/>
    </source>
</evidence>
<protein>
    <recommendedName>
        <fullName evidence="3">Toxin VasX N-terminal region domain-containing protein</fullName>
    </recommendedName>
</protein>
<keyword evidence="2" id="KW-1133">Transmembrane helix</keyword>
<keyword evidence="2" id="KW-0812">Transmembrane</keyword>
<gene>
    <name evidence="4" type="ORF">H1D44_03720</name>
    <name evidence="5" type="ORF">HOP48_07900</name>
</gene>
<evidence type="ECO:0000256" key="1">
    <source>
        <dbReference type="SAM" id="MobiDB-lite"/>
    </source>
</evidence>
<proteinExistence type="predicted"/>
<dbReference type="Pfam" id="PF20249">
    <property type="entry name" value="VasX_N"/>
    <property type="match status" value="1"/>
</dbReference>
<dbReference type="EMBL" id="JABFUB010000004">
    <property type="protein sequence ID" value="MCG6661474.1"/>
    <property type="molecule type" value="Genomic_DNA"/>
</dbReference>
<feature type="transmembrane region" description="Helical" evidence="2">
    <location>
        <begin position="937"/>
        <end position="959"/>
    </location>
</feature>
<dbReference type="AlphaFoldDB" id="A0A7V9VYX7"/>
<evidence type="ECO:0000313" key="7">
    <source>
        <dbReference type="Proteomes" id="UP000814353"/>
    </source>
</evidence>
<dbReference type="InterPro" id="IPR046864">
    <property type="entry name" value="VasX_N"/>
</dbReference>
<feature type="region of interest" description="Disordered" evidence="1">
    <location>
        <begin position="1"/>
        <end position="29"/>
    </location>
</feature>
<dbReference type="RefSeq" id="WP_181513497.1">
    <property type="nucleotide sequence ID" value="NZ_JABFUB010000004.1"/>
</dbReference>
<dbReference type="EMBL" id="JACEFT010000002">
    <property type="protein sequence ID" value="MBA2778003.1"/>
    <property type="molecule type" value="Genomic_DNA"/>
</dbReference>
<feature type="region of interest" description="Disordered" evidence="1">
    <location>
        <begin position="650"/>
        <end position="669"/>
    </location>
</feature>
<accession>A0A7V9VYX7</accession>
<keyword evidence="2" id="KW-0472">Membrane</keyword>
<reference evidence="4 6" key="2">
    <citation type="submission" date="2020-07" db="EMBL/GenBank/DDBJ databases">
        <title>Identification of Halomonas strains.</title>
        <authorList>
            <person name="Xiao Z."/>
            <person name="Shen J."/>
        </authorList>
    </citation>
    <scope>NUCLEOTIDE SEQUENCE [LARGE SCALE GENOMIC DNA]</scope>
    <source>
        <strain evidence="4 6">DSM 17331</strain>
    </source>
</reference>
<feature type="domain" description="Toxin VasX N-terminal region" evidence="3">
    <location>
        <begin position="27"/>
        <end position="100"/>
    </location>
</feature>
<evidence type="ECO:0000313" key="4">
    <source>
        <dbReference type="EMBL" id="MBA2778003.1"/>
    </source>
</evidence>
<evidence type="ECO:0000256" key="2">
    <source>
        <dbReference type="SAM" id="Phobius"/>
    </source>
</evidence>
<dbReference type="Proteomes" id="UP000814353">
    <property type="component" value="Unassembled WGS sequence"/>
</dbReference>
<name>A0A7V9VYX7_9GAMM</name>
<feature type="compositionally biased region" description="Polar residues" evidence="1">
    <location>
        <begin position="12"/>
        <end position="21"/>
    </location>
</feature>
<keyword evidence="7" id="KW-1185">Reference proteome</keyword>
<sequence>MSHDRDPASRVADSQSDNDPGQEQGVCPLTRSDLQLVPVRYALVEDPEADRASATPGFSPVHNGSFRRCGVRPIREGWLYLVHSSTPDELQVFQVKPDGSGDAIIVEREGSIQVLFSLLELTEVHQSMLRQAAFRDQVMTRVNVGAYCPGNGTAHLLDPNALADVLADDHGEHSATPNAPTEQSGEALDPGSYAWCEAEGEQPEWQLAHAAEITAAIQGEYQEDSACLVVEDIAGRIKDLAQAWACLAEQQGNWVDENEVKLFSARTIESLMTLNFAPHIANAGGGNIPEWLGGAGDAERDDLEALAELYTQHRETKERVTAGSGGHPGFIGGALRPIERDIDALSQQLAERLGTDAEQVKTFVERTERDHFREVIGGNFALAPNGIVDVIRQQEMENFLAYANPMQEQWQSDYRLIGADLATILPAWHIHAVLLDREAEPHILLSCLVEKLAVETLLACGQEVFLSGYYTGTTPAAAHLMHYVPTESFVEEFLSQSDGVQKALTQTAVVMSARGALSSYQLWRGEVEQHAGLRFRSVEGLSDEVRTAIAGEVQLKEKLLGQAVLKTLLDDIQDIDLGQRIATLASRLPEGQRLMFAERLGLLELGWDIPDQSVLGRLQQALGQADRAVANLTTLERRLQQLYQERQLEMDRASRRGASQAHRRAADQFNARRIRESQADINRQKRLLAEALDTLAEHSFPVDEGNGHALKVGGLSQAATRAALAERGGDRAIARQPRHTLNDTLNTLVRNEQGDLSVGRSLGVLLNGGLSMLSGIYLISALQTLRQSGRSDEQLFEHISNAGSHAMGTLAGLWAIREMIDDARHRNLYKNYIKQLTPVEARAAAGSPAQLERWAKVANRAMGTVALLGGAAGAFETYKQYSRLQRAETQAERLATQVAMSGAAGVTGGGAIIGVMSRLGRIMGRPAVSWRLLLLKFAGPAGWVVAAGTVLLIAGEVLANRFSLSPVQRWCQRSYWGLRGEGWDREAHEEELAKLGDTGLLVQRQGQASAHGGPGPGPAASDLAIRIELPGFDAPSSESLSLGVWGVALSGSHDELTQDFLTHAKLEENGASFALMYHIDPDRLSRYYSFRLVVRTAGSNDPATQVFELHKRGSTLSGEWRALSSLSDSFWTRSRVGNWPNMPLTDWQ</sequence>
<feature type="region of interest" description="Disordered" evidence="1">
    <location>
        <begin position="170"/>
        <end position="189"/>
    </location>
</feature>
<reference evidence="5 7" key="1">
    <citation type="submission" date="2020-05" db="EMBL/GenBank/DDBJ databases">
        <title>Comparative genomic analysis of denitrifying bacteria from Halomonas genus.</title>
        <authorList>
            <person name="Wang L."/>
            <person name="Shao Z."/>
        </authorList>
    </citation>
    <scope>NUCLEOTIDE SEQUENCE [LARGE SCALE GENOMIC DNA]</scope>
    <source>
        <strain evidence="5 7">DSM 17331</strain>
    </source>
</reference>
<evidence type="ECO:0000313" key="6">
    <source>
        <dbReference type="Proteomes" id="UP000518091"/>
    </source>
</evidence>
<evidence type="ECO:0000259" key="3">
    <source>
        <dbReference type="Pfam" id="PF20249"/>
    </source>
</evidence>